<organism evidence="7 8">
    <name type="scientific">Natronoarchaeum philippinense</name>
    <dbReference type="NCBI Taxonomy" id="558529"/>
    <lineage>
        <taxon>Archaea</taxon>
        <taxon>Methanobacteriati</taxon>
        <taxon>Methanobacteriota</taxon>
        <taxon>Stenosarchaea group</taxon>
        <taxon>Halobacteria</taxon>
        <taxon>Halobacteriales</taxon>
        <taxon>Natronoarchaeaceae</taxon>
    </lineage>
</organism>
<dbReference type="GO" id="GO:0005262">
    <property type="term" value="F:calcium channel activity"/>
    <property type="evidence" value="ECO:0007669"/>
    <property type="project" value="TreeGrafter"/>
</dbReference>
<dbReference type="AlphaFoldDB" id="A0A285NTA4"/>
<feature type="transmembrane region" description="Helical" evidence="5">
    <location>
        <begin position="224"/>
        <end position="244"/>
    </location>
</feature>
<feature type="transmembrane region" description="Helical" evidence="5">
    <location>
        <begin position="191"/>
        <end position="212"/>
    </location>
</feature>
<dbReference type="PANTHER" id="PTHR10846:SF8">
    <property type="entry name" value="INNER MEMBRANE PROTEIN YRBG"/>
    <property type="match status" value="1"/>
</dbReference>
<sequence>MVLGGMLPDAPIVHVLIVVVATAFIWLGSGWLEESADHLSSYYGLPAVVQGSIVVAIGSSFPELASVVVTALGDTFDMGVGAIVGSAIFNILVIPALSGLAADGDLETNRTIVYKEAQFYMIAVSAVVVTFALAVIYVPVANGPELAGTLTRPLAMIPLLLYGLYLFIQWQDVSDHDAGDVPGGIAVGREWGRLAAGLAVILLAVELLVGSVESLGTTFGIPEFLAGVTIVAAATSLPDALVSVRSAQADKSVTSLGNVLGSNTFDLLVAIPIGVLIVGSVPIDFATAVPMLGVLTLATVLLFSFLRTDLRVTQLESYVLLAAYALFVAWIVAETVGATHLIKGA</sequence>
<feature type="transmembrane region" description="Helical" evidence="5">
    <location>
        <begin position="150"/>
        <end position="170"/>
    </location>
</feature>
<feature type="domain" description="Sodium/calcium exchanger membrane region" evidence="6">
    <location>
        <begin position="14"/>
        <end position="170"/>
    </location>
</feature>
<dbReference type="PANTHER" id="PTHR10846">
    <property type="entry name" value="SODIUM/POTASSIUM/CALCIUM EXCHANGER"/>
    <property type="match status" value="1"/>
</dbReference>
<dbReference type="Pfam" id="PF01699">
    <property type="entry name" value="Na_Ca_ex"/>
    <property type="match status" value="2"/>
</dbReference>
<dbReference type="OrthoDB" id="204563at2157"/>
<evidence type="ECO:0000313" key="7">
    <source>
        <dbReference type="EMBL" id="SNZ12669.1"/>
    </source>
</evidence>
<dbReference type="InterPro" id="IPR004837">
    <property type="entry name" value="NaCa_Exmemb"/>
</dbReference>
<reference evidence="7 8" key="1">
    <citation type="submission" date="2017-09" db="EMBL/GenBank/DDBJ databases">
        <authorList>
            <person name="Ehlers B."/>
            <person name="Leendertz F.H."/>
        </authorList>
    </citation>
    <scope>NUCLEOTIDE SEQUENCE [LARGE SCALE GENOMIC DNA]</scope>
    <source>
        <strain evidence="7 8">DSM 27208</strain>
    </source>
</reference>
<feature type="domain" description="Sodium/calcium exchanger membrane region" evidence="6">
    <location>
        <begin position="192"/>
        <end position="331"/>
    </location>
</feature>
<evidence type="ECO:0000259" key="6">
    <source>
        <dbReference type="Pfam" id="PF01699"/>
    </source>
</evidence>
<keyword evidence="8" id="KW-1185">Reference proteome</keyword>
<comment type="subcellular location">
    <subcellularLocation>
        <location evidence="1">Membrane</location>
        <topology evidence="1">Multi-pass membrane protein</topology>
    </subcellularLocation>
</comment>
<evidence type="ECO:0000256" key="2">
    <source>
        <dbReference type="ARBA" id="ARBA00022692"/>
    </source>
</evidence>
<feature type="transmembrane region" description="Helical" evidence="5">
    <location>
        <begin position="318"/>
        <end position="342"/>
    </location>
</feature>
<keyword evidence="3 5" id="KW-1133">Transmembrane helix</keyword>
<evidence type="ECO:0000313" key="8">
    <source>
        <dbReference type="Proteomes" id="UP000219453"/>
    </source>
</evidence>
<gene>
    <name evidence="7" type="ORF">SAMN06269185_1861</name>
</gene>
<dbReference type="InterPro" id="IPR044880">
    <property type="entry name" value="NCX_ion-bd_dom_sf"/>
</dbReference>
<accession>A0A285NTA4</accession>
<dbReference type="GO" id="GO:0008273">
    <property type="term" value="F:calcium, potassium:sodium antiporter activity"/>
    <property type="evidence" value="ECO:0007669"/>
    <property type="project" value="TreeGrafter"/>
</dbReference>
<dbReference type="GO" id="GO:0006874">
    <property type="term" value="P:intracellular calcium ion homeostasis"/>
    <property type="evidence" value="ECO:0007669"/>
    <property type="project" value="TreeGrafter"/>
</dbReference>
<dbReference type="GO" id="GO:0005886">
    <property type="term" value="C:plasma membrane"/>
    <property type="evidence" value="ECO:0007669"/>
    <property type="project" value="TreeGrafter"/>
</dbReference>
<dbReference type="InterPro" id="IPR004481">
    <property type="entry name" value="K/Na/Ca-exchanger"/>
</dbReference>
<protein>
    <submittedName>
        <fullName evidence="7">Cation:H+ antiporter</fullName>
    </submittedName>
</protein>
<dbReference type="EMBL" id="OBEJ01000002">
    <property type="protein sequence ID" value="SNZ12669.1"/>
    <property type="molecule type" value="Genomic_DNA"/>
</dbReference>
<evidence type="ECO:0000256" key="1">
    <source>
        <dbReference type="ARBA" id="ARBA00004141"/>
    </source>
</evidence>
<feature type="transmembrane region" description="Helical" evidence="5">
    <location>
        <begin position="78"/>
        <end position="98"/>
    </location>
</feature>
<feature type="transmembrane region" description="Helical" evidence="5">
    <location>
        <begin position="39"/>
        <end position="58"/>
    </location>
</feature>
<keyword evidence="4 5" id="KW-0472">Membrane</keyword>
<evidence type="ECO:0000256" key="5">
    <source>
        <dbReference type="SAM" id="Phobius"/>
    </source>
</evidence>
<feature type="transmembrane region" description="Helical" evidence="5">
    <location>
        <begin position="12"/>
        <end position="32"/>
    </location>
</feature>
<dbReference type="Gene3D" id="1.20.1420.30">
    <property type="entry name" value="NCX, central ion-binding region"/>
    <property type="match status" value="1"/>
</dbReference>
<feature type="transmembrane region" description="Helical" evidence="5">
    <location>
        <begin position="285"/>
        <end position="306"/>
    </location>
</feature>
<feature type="transmembrane region" description="Helical" evidence="5">
    <location>
        <begin position="119"/>
        <end position="138"/>
    </location>
</feature>
<proteinExistence type="predicted"/>
<feature type="transmembrane region" description="Helical" evidence="5">
    <location>
        <begin position="256"/>
        <end position="279"/>
    </location>
</feature>
<evidence type="ECO:0000256" key="4">
    <source>
        <dbReference type="ARBA" id="ARBA00023136"/>
    </source>
</evidence>
<name>A0A285NTA4_NATPI</name>
<evidence type="ECO:0000256" key="3">
    <source>
        <dbReference type="ARBA" id="ARBA00022989"/>
    </source>
</evidence>
<dbReference type="RefSeq" id="WP_097008788.1">
    <property type="nucleotide sequence ID" value="NZ_OBEJ01000002.1"/>
</dbReference>
<keyword evidence="2 5" id="KW-0812">Transmembrane</keyword>
<dbReference type="Proteomes" id="UP000219453">
    <property type="component" value="Unassembled WGS sequence"/>
</dbReference>